<name>A0A4Y2MGW8_ARAVE</name>
<reference evidence="1 2" key="1">
    <citation type="journal article" date="2019" name="Sci. Rep.">
        <title>Orb-weaving spider Araneus ventricosus genome elucidates the spidroin gene catalogue.</title>
        <authorList>
            <person name="Kono N."/>
            <person name="Nakamura H."/>
            <person name="Ohtoshi R."/>
            <person name="Moran D.A.P."/>
            <person name="Shinohara A."/>
            <person name="Yoshida Y."/>
            <person name="Fujiwara M."/>
            <person name="Mori M."/>
            <person name="Tomita M."/>
            <person name="Arakawa K."/>
        </authorList>
    </citation>
    <scope>NUCLEOTIDE SEQUENCE [LARGE SCALE GENOMIC DNA]</scope>
</reference>
<comment type="caution">
    <text evidence="1">The sequence shown here is derived from an EMBL/GenBank/DDBJ whole genome shotgun (WGS) entry which is preliminary data.</text>
</comment>
<dbReference type="EMBL" id="BGPR01007307">
    <property type="protein sequence ID" value="GBN25903.1"/>
    <property type="molecule type" value="Genomic_DNA"/>
</dbReference>
<sequence length="120" mass="13722">MVHNWIWRTAYAYPNQKSSVAHNGSFQRHFRDYKGSPYEDAKELNPVCLGESQKSYLLGLMEVFFASDLTDGGNMLPRKEHSCPDRSAAEFCLFLFGSCFRIMIVLKHCYQRTTSTAAPT</sequence>
<dbReference type="Proteomes" id="UP000499080">
    <property type="component" value="Unassembled WGS sequence"/>
</dbReference>
<keyword evidence="2" id="KW-1185">Reference proteome</keyword>
<proteinExistence type="predicted"/>
<organism evidence="1 2">
    <name type="scientific">Araneus ventricosus</name>
    <name type="common">Orbweaver spider</name>
    <name type="synonym">Epeira ventricosa</name>
    <dbReference type="NCBI Taxonomy" id="182803"/>
    <lineage>
        <taxon>Eukaryota</taxon>
        <taxon>Metazoa</taxon>
        <taxon>Ecdysozoa</taxon>
        <taxon>Arthropoda</taxon>
        <taxon>Chelicerata</taxon>
        <taxon>Arachnida</taxon>
        <taxon>Araneae</taxon>
        <taxon>Araneomorphae</taxon>
        <taxon>Entelegynae</taxon>
        <taxon>Araneoidea</taxon>
        <taxon>Araneidae</taxon>
        <taxon>Araneus</taxon>
    </lineage>
</organism>
<evidence type="ECO:0000313" key="1">
    <source>
        <dbReference type="EMBL" id="GBN25903.1"/>
    </source>
</evidence>
<dbReference type="AlphaFoldDB" id="A0A4Y2MGW8"/>
<accession>A0A4Y2MGW8</accession>
<evidence type="ECO:0000313" key="2">
    <source>
        <dbReference type="Proteomes" id="UP000499080"/>
    </source>
</evidence>
<protein>
    <submittedName>
        <fullName evidence="1">Uncharacterized protein</fullName>
    </submittedName>
</protein>
<gene>
    <name evidence="1" type="ORF">AVEN_99853_1</name>
</gene>